<dbReference type="Pfam" id="PF00115">
    <property type="entry name" value="COX1"/>
    <property type="match status" value="1"/>
</dbReference>
<feature type="transmembrane region" description="Helical" evidence="2">
    <location>
        <begin position="399"/>
        <end position="419"/>
    </location>
</feature>
<dbReference type="EMBL" id="JAFKCZ010000004">
    <property type="protein sequence ID" value="MBN7796096.1"/>
    <property type="molecule type" value="Genomic_DNA"/>
</dbReference>
<protein>
    <submittedName>
        <fullName evidence="4">Cbb3-type cytochrome c oxidase subunit I</fullName>
    </submittedName>
</protein>
<keyword evidence="1" id="KW-0679">Respiratory chain</keyword>
<evidence type="ECO:0000313" key="4">
    <source>
        <dbReference type="EMBL" id="MBN7796096.1"/>
    </source>
</evidence>
<feature type="transmembrane region" description="Helical" evidence="2">
    <location>
        <begin position="356"/>
        <end position="378"/>
    </location>
</feature>
<evidence type="ECO:0000256" key="1">
    <source>
        <dbReference type="ARBA" id="ARBA00022660"/>
    </source>
</evidence>
<dbReference type="PANTHER" id="PTHR10422">
    <property type="entry name" value="CYTOCHROME C OXIDASE SUBUNIT 1"/>
    <property type="match status" value="1"/>
</dbReference>
<feature type="transmembrane region" description="Helical" evidence="2">
    <location>
        <begin position="472"/>
        <end position="494"/>
    </location>
</feature>
<keyword evidence="2" id="KW-0812">Transmembrane</keyword>
<feature type="domain" description="Cytochrome oxidase subunit I profile" evidence="3">
    <location>
        <begin position="105"/>
        <end position="492"/>
    </location>
</feature>
<feature type="transmembrane region" description="Helical" evidence="2">
    <location>
        <begin position="439"/>
        <end position="460"/>
    </location>
</feature>
<keyword evidence="1" id="KW-0249">Electron transport</keyword>
<keyword evidence="1" id="KW-0813">Transport</keyword>
<feature type="transmembrane region" description="Helical" evidence="2">
    <location>
        <begin position="328"/>
        <end position="350"/>
    </location>
</feature>
<dbReference type="GO" id="GO:0022904">
    <property type="term" value="P:respiratory electron transport chain"/>
    <property type="evidence" value="ECO:0007669"/>
    <property type="project" value="TreeGrafter"/>
</dbReference>
<feature type="transmembrane region" description="Helical" evidence="2">
    <location>
        <begin position="20"/>
        <end position="40"/>
    </location>
</feature>
<feature type="transmembrane region" description="Helical" evidence="2">
    <location>
        <begin position="525"/>
        <end position="548"/>
    </location>
</feature>
<dbReference type="PANTHER" id="PTHR10422:SF29">
    <property type="entry name" value="CYTOCHROME C OXIDASE SUBUNIT 1 HOMOLOG, BACTEROID"/>
    <property type="match status" value="1"/>
</dbReference>
<feature type="transmembrane region" description="Helical" evidence="2">
    <location>
        <begin position="156"/>
        <end position="180"/>
    </location>
</feature>
<feature type="transmembrane region" description="Helical" evidence="2">
    <location>
        <begin position="257"/>
        <end position="277"/>
    </location>
</feature>
<dbReference type="Proteomes" id="UP000664303">
    <property type="component" value="Unassembled WGS sequence"/>
</dbReference>
<feature type="transmembrane region" description="Helical" evidence="2">
    <location>
        <begin position="192"/>
        <end position="213"/>
    </location>
</feature>
<evidence type="ECO:0000259" key="3">
    <source>
        <dbReference type="PROSITE" id="PS50855"/>
    </source>
</evidence>
<evidence type="ECO:0000313" key="5">
    <source>
        <dbReference type="Proteomes" id="UP000664303"/>
    </source>
</evidence>
<sequence length="562" mass="62052">MGWPVFGRHRIRATQFSMSIPAILASTYIISILGLFVFIASLRKGGTQSRPDGGNVIFEPGEIGTVEDPSLDRPGRRALQDSLSATDGTGADPNARTDMSVRIEGDRSSRGVALALWGSATFWLLVGSIFGLISSIKLHHPDWLVNEAWLTFGRTRIVHLNAVAYGWTAMAALATATWMLPRLLRTPLRGAGFSYLGTVLWNIGLAAGLIYIATSGNEALEWLEIPWRIGVLFAIGGALIGVPLLKMLPRARVDHLYVSVWYIGAALFWFPILYLVAKMPGLHTGIEYATMNWWYGHNVLGYFFTPMALAAVYYLVPKVIGRPIRSYDLSLLGFWTLAFFYGQVGAHHLIGGPVPSWLVTLSIVQSVMMVIPVIAFSVNQHQTMRGHFGALAHSQVLRFVLFGAVMYTVSSVQGSMQALRFINNTTHFTHFTVAHAHLGMYGFVAMVLFGAAYFIMPRVLDVEWPRPRLISLHFYLVVGGFAVYLMLLSVGGWLQGTALLDASRPFIDSVTVTWPYLQGRSLGGLLMTLGHFVFAWHLCLMIGARLGLSRRRAVKPLPLSEI</sequence>
<keyword evidence="5" id="KW-1185">Reference proteome</keyword>
<feature type="transmembrane region" description="Helical" evidence="2">
    <location>
        <begin position="225"/>
        <end position="245"/>
    </location>
</feature>
<comment type="caution">
    <text evidence="4">The sequence shown here is derived from an EMBL/GenBank/DDBJ whole genome shotgun (WGS) entry which is preliminary data.</text>
</comment>
<keyword evidence="2" id="KW-1133">Transmembrane helix</keyword>
<dbReference type="InterPro" id="IPR036927">
    <property type="entry name" value="Cyt_c_oxase-like_su1_sf"/>
</dbReference>
<dbReference type="PROSITE" id="PS50855">
    <property type="entry name" value="COX1"/>
    <property type="match status" value="1"/>
</dbReference>
<dbReference type="GO" id="GO:0015990">
    <property type="term" value="P:electron transport coupled proton transport"/>
    <property type="evidence" value="ECO:0007669"/>
    <property type="project" value="TreeGrafter"/>
</dbReference>
<proteinExistence type="predicted"/>
<dbReference type="GO" id="GO:0004129">
    <property type="term" value="F:cytochrome-c oxidase activity"/>
    <property type="evidence" value="ECO:0007669"/>
    <property type="project" value="InterPro"/>
</dbReference>
<gene>
    <name evidence="4" type="ORF">JYP50_05830</name>
</gene>
<dbReference type="GO" id="GO:0009060">
    <property type="term" value="P:aerobic respiration"/>
    <property type="evidence" value="ECO:0007669"/>
    <property type="project" value="InterPro"/>
</dbReference>
<feature type="transmembrane region" description="Helical" evidence="2">
    <location>
        <begin position="112"/>
        <end position="136"/>
    </location>
</feature>
<dbReference type="Gene3D" id="1.20.210.10">
    <property type="entry name" value="Cytochrome c oxidase-like, subunit I domain"/>
    <property type="match status" value="1"/>
</dbReference>
<dbReference type="GO" id="GO:0016020">
    <property type="term" value="C:membrane"/>
    <property type="evidence" value="ECO:0007669"/>
    <property type="project" value="InterPro"/>
</dbReference>
<dbReference type="InterPro" id="IPR023616">
    <property type="entry name" value="Cyt_c_oxase-like_su1_dom"/>
</dbReference>
<organism evidence="4 5">
    <name type="scientific">Parahaliea mediterranea</name>
    <dbReference type="NCBI Taxonomy" id="651086"/>
    <lineage>
        <taxon>Bacteria</taxon>
        <taxon>Pseudomonadati</taxon>
        <taxon>Pseudomonadota</taxon>
        <taxon>Gammaproteobacteria</taxon>
        <taxon>Cellvibrionales</taxon>
        <taxon>Halieaceae</taxon>
        <taxon>Parahaliea</taxon>
    </lineage>
</organism>
<dbReference type="InterPro" id="IPR000883">
    <property type="entry name" value="Cyt_C_Oxase_1"/>
</dbReference>
<feature type="transmembrane region" description="Helical" evidence="2">
    <location>
        <begin position="297"/>
        <end position="316"/>
    </location>
</feature>
<name>A0A939IJA9_9GAMM</name>
<dbReference type="SUPFAM" id="SSF81442">
    <property type="entry name" value="Cytochrome c oxidase subunit I-like"/>
    <property type="match status" value="1"/>
</dbReference>
<dbReference type="AlphaFoldDB" id="A0A939IJA9"/>
<dbReference type="GO" id="GO:0020037">
    <property type="term" value="F:heme binding"/>
    <property type="evidence" value="ECO:0007669"/>
    <property type="project" value="InterPro"/>
</dbReference>
<accession>A0A939IJA9</accession>
<keyword evidence="2" id="KW-0472">Membrane</keyword>
<evidence type="ECO:0000256" key="2">
    <source>
        <dbReference type="SAM" id="Phobius"/>
    </source>
</evidence>
<reference evidence="4" key="1">
    <citation type="submission" date="2021-02" db="EMBL/GenBank/DDBJ databases">
        <title>PHA producing bacteria isolated from coastal sediment in Guangdong, Shenzhen.</title>
        <authorList>
            <person name="Zheng W."/>
            <person name="Yu S."/>
            <person name="Huang Y."/>
        </authorList>
    </citation>
    <scope>NUCLEOTIDE SEQUENCE</scope>
    <source>
        <strain evidence="4">TN14-10</strain>
    </source>
</reference>